<keyword evidence="2" id="KW-0732">Signal</keyword>
<feature type="signal peptide" evidence="2">
    <location>
        <begin position="1"/>
        <end position="19"/>
    </location>
</feature>
<dbReference type="OrthoDB" id="120738at2"/>
<feature type="chain" id="PRO_5004162392" description="TrbI/VirB10 family protein" evidence="2">
    <location>
        <begin position="20"/>
        <end position="252"/>
    </location>
</feature>
<feature type="region of interest" description="Disordered" evidence="1">
    <location>
        <begin position="123"/>
        <end position="148"/>
    </location>
</feature>
<protein>
    <recommendedName>
        <fullName evidence="4">TrbI/VirB10 family protein</fullName>
    </recommendedName>
</protein>
<evidence type="ECO:0000256" key="2">
    <source>
        <dbReference type="SAM" id="SignalP"/>
    </source>
</evidence>
<dbReference type="KEGG" id="sus:Acid_7804"/>
<dbReference type="HOGENOM" id="CLU_1102234_0_0_0"/>
<sequence precursor="true">MKVMPMLAATLAATGILGAQDAPPKPVDFTVETGTKVPLSLINSVSTKHSVVGDRVYLETVFPVLVNGRIVVPVGSYVAGTVTQVKKPGRVKGRGELYVRFDSLTLPNGVTRDFHGRIGAMDGNAKDELDRTEGKVRSEGNKSGDARSVGEAAAAGASIGVIAGGAAGHYGMGAGIGAAAGAAAGMMGVLMSRGPDAVLAKGSTLEMVTDRQISYTESELNFGNYQPPRGSIAAAPDENGEHKSSLPLPRRR</sequence>
<organism evidence="3">
    <name type="scientific">Solibacter usitatus (strain Ellin6076)</name>
    <dbReference type="NCBI Taxonomy" id="234267"/>
    <lineage>
        <taxon>Bacteria</taxon>
        <taxon>Pseudomonadati</taxon>
        <taxon>Acidobacteriota</taxon>
        <taxon>Terriglobia</taxon>
        <taxon>Bryobacterales</taxon>
        <taxon>Solibacteraceae</taxon>
        <taxon>Candidatus Solibacter</taxon>
    </lineage>
</organism>
<dbReference type="AlphaFoldDB" id="Q01NR8"/>
<gene>
    <name evidence="3" type="ordered locus">Acid_7804</name>
</gene>
<evidence type="ECO:0000313" key="3">
    <source>
        <dbReference type="EMBL" id="ABJ88702.1"/>
    </source>
</evidence>
<evidence type="ECO:0008006" key="4">
    <source>
        <dbReference type="Google" id="ProtNLM"/>
    </source>
</evidence>
<dbReference type="EMBL" id="CP000473">
    <property type="protein sequence ID" value="ABJ88702.1"/>
    <property type="molecule type" value="Genomic_DNA"/>
</dbReference>
<reference evidence="3" key="1">
    <citation type="submission" date="2006-10" db="EMBL/GenBank/DDBJ databases">
        <title>Complete sequence of Solibacter usitatus Ellin6076.</title>
        <authorList>
            <consortium name="US DOE Joint Genome Institute"/>
            <person name="Copeland A."/>
            <person name="Lucas S."/>
            <person name="Lapidus A."/>
            <person name="Barry K."/>
            <person name="Detter J.C."/>
            <person name="Glavina del Rio T."/>
            <person name="Hammon N."/>
            <person name="Israni S."/>
            <person name="Dalin E."/>
            <person name="Tice H."/>
            <person name="Pitluck S."/>
            <person name="Thompson L.S."/>
            <person name="Brettin T."/>
            <person name="Bruce D."/>
            <person name="Han C."/>
            <person name="Tapia R."/>
            <person name="Gilna P."/>
            <person name="Schmutz J."/>
            <person name="Larimer F."/>
            <person name="Land M."/>
            <person name="Hauser L."/>
            <person name="Kyrpides N."/>
            <person name="Mikhailova N."/>
            <person name="Janssen P.H."/>
            <person name="Kuske C.R."/>
            <person name="Richardson P."/>
        </authorList>
    </citation>
    <scope>NUCLEOTIDE SEQUENCE</scope>
    <source>
        <strain evidence="3">Ellin6076</strain>
    </source>
</reference>
<dbReference type="STRING" id="234267.Acid_7804"/>
<feature type="compositionally biased region" description="Basic and acidic residues" evidence="1">
    <location>
        <begin position="124"/>
        <end position="145"/>
    </location>
</feature>
<name>Q01NR8_SOLUE</name>
<accession>Q01NR8</accession>
<evidence type="ECO:0000256" key="1">
    <source>
        <dbReference type="SAM" id="MobiDB-lite"/>
    </source>
</evidence>
<dbReference type="eggNOG" id="COG2948">
    <property type="taxonomic scope" value="Bacteria"/>
</dbReference>
<proteinExistence type="predicted"/>
<dbReference type="InParanoid" id="Q01NR8"/>
<feature type="region of interest" description="Disordered" evidence="1">
    <location>
        <begin position="220"/>
        <end position="252"/>
    </location>
</feature>